<feature type="region of interest" description="Disordered" evidence="1">
    <location>
        <begin position="205"/>
        <end position="226"/>
    </location>
</feature>
<name>A0A9D5B5Z8_PEA</name>
<evidence type="ECO:0000313" key="3">
    <source>
        <dbReference type="Proteomes" id="UP001058974"/>
    </source>
</evidence>
<feature type="compositionally biased region" description="Acidic residues" evidence="1">
    <location>
        <begin position="277"/>
        <end position="295"/>
    </location>
</feature>
<comment type="caution">
    <text evidence="2">The sequence shown here is derived from an EMBL/GenBank/DDBJ whole genome shotgun (WGS) entry which is preliminary data.</text>
</comment>
<proteinExistence type="predicted"/>
<evidence type="ECO:0000256" key="1">
    <source>
        <dbReference type="SAM" id="MobiDB-lite"/>
    </source>
</evidence>
<sequence length="295" mass="33308">MVLSAPSNVQNFLSVIFCYVTGPKDLSSKRARTNVGSSSQQSPPAFNRETFIGGEQEVRYVELDAINIWTKRTFNINPQGNYRGCLAFIEGKNRHKLLTPPIDLNYEIVREFYSNALSVEGLRYPFTTFVRGKEVSFTRDEINDYLDNPLTLEEGEESYVVNALGTLIKFLRKDMNVNAQAGVAIPSVVHGTIEEVVNDRYFHRHYTPRGQGPADAPTPPPSPPVQQQLQLHLRELHVDHPLPTIDEFSSYVDWHGDMPFHFVWEARGGDDEHVGDVEDESSGETIGLEEESEVI</sequence>
<gene>
    <name evidence="2" type="ORF">KIW84_023034</name>
</gene>
<dbReference type="EMBL" id="JAMSHJ010000002">
    <property type="protein sequence ID" value="KAI5436762.1"/>
    <property type="molecule type" value="Genomic_DNA"/>
</dbReference>
<evidence type="ECO:0000313" key="2">
    <source>
        <dbReference type="EMBL" id="KAI5436762.1"/>
    </source>
</evidence>
<keyword evidence="3" id="KW-1185">Reference proteome</keyword>
<dbReference type="Gramene" id="Psat02G0303400-T1">
    <property type="protein sequence ID" value="KAI5436762.1"/>
    <property type="gene ID" value="KIW84_023034"/>
</dbReference>
<accession>A0A9D5B5Z8</accession>
<reference evidence="2 3" key="1">
    <citation type="journal article" date="2022" name="Nat. Genet.">
        <title>Improved pea reference genome and pan-genome highlight genomic features and evolutionary characteristics.</title>
        <authorList>
            <person name="Yang T."/>
            <person name="Liu R."/>
            <person name="Luo Y."/>
            <person name="Hu S."/>
            <person name="Wang D."/>
            <person name="Wang C."/>
            <person name="Pandey M.K."/>
            <person name="Ge S."/>
            <person name="Xu Q."/>
            <person name="Li N."/>
            <person name="Li G."/>
            <person name="Huang Y."/>
            <person name="Saxena R.K."/>
            <person name="Ji Y."/>
            <person name="Li M."/>
            <person name="Yan X."/>
            <person name="He Y."/>
            <person name="Liu Y."/>
            <person name="Wang X."/>
            <person name="Xiang C."/>
            <person name="Varshney R.K."/>
            <person name="Ding H."/>
            <person name="Gao S."/>
            <person name="Zong X."/>
        </authorList>
    </citation>
    <scope>NUCLEOTIDE SEQUENCE [LARGE SCALE GENOMIC DNA]</scope>
    <source>
        <strain evidence="2 3">cv. Zhongwan 6</strain>
    </source>
</reference>
<dbReference type="AlphaFoldDB" id="A0A9D5B5Z8"/>
<organism evidence="2 3">
    <name type="scientific">Pisum sativum</name>
    <name type="common">Garden pea</name>
    <name type="synonym">Lathyrus oleraceus</name>
    <dbReference type="NCBI Taxonomy" id="3888"/>
    <lineage>
        <taxon>Eukaryota</taxon>
        <taxon>Viridiplantae</taxon>
        <taxon>Streptophyta</taxon>
        <taxon>Embryophyta</taxon>
        <taxon>Tracheophyta</taxon>
        <taxon>Spermatophyta</taxon>
        <taxon>Magnoliopsida</taxon>
        <taxon>eudicotyledons</taxon>
        <taxon>Gunneridae</taxon>
        <taxon>Pentapetalae</taxon>
        <taxon>rosids</taxon>
        <taxon>fabids</taxon>
        <taxon>Fabales</taxon>
        <taxon>Fabaceae</taxon>
        <taxon>Papilionoideae</taxon>
        <taxon>50 kb inversion clade</taxon>
        <taxon>NPAAA clade</taxon>
        <taxon>Hologalegina</taxon>
        <taxon>IRL clade</taxon>
        <taxon>Fabeae</taxon>
        <taxon>Lathyrus</taxon>
    </lineage>
</organism>
<dbReference type="Proteomes" id="UP001058974">
    <property type="component" value="Chromosome 2"/>
</dbReference>
<protein>
    <submittedName>
        <fullName evidence="2">Uncharacterized protein</fullName>
    </submittedName>
</protein>
<feature type="region of interest" description="Disordered" evidence="1">
    <location>
        <begin position="271"/>
        <end position="295"/>
    </location>
</feature>